<dbReference type="PANTHER" id="PTHR34605">
    <property type="entry name" value="PHAGE_INTEGRASE DOMAIN-CONTAINING PROTEIN"/>
    <property type="match status" value="1"/>
</dbReference>
<feature type="compositionally biased region" description="Polar residues" evidence="3">
    <location>
        <begin position="207"/>
        <end position="228"/>
    </location>
</feature>
<dbReference type="InterPro" id="IPR052925">
    <property type="entry name" value="Phage_Integrase-like_Recomb"/>
</dbReference>
<dbReference type="SUPFAM" id="SSF56349">
    <property type="entry name" value="DNA breaking-rejoining enzymes"/>
    <property type="match status" value="1"/>
</dbReference>
<dbReference type="AlphaFoldDB" id="A0A8W8I1J9"/>
<dbReference type="EnsemblMetazoa" id="G11888.2">
    <property type="protein sequence ID" value="G11888.2:cds"/>
    <property type="gene ID" value="G11888"/>
</dbReference>
<dbReference type="InterPro" id="IPR011010">
    <property type="entry name" value="DNA_brk_join_enz"/>
</dbReference>
<evidence type="ECO:0000259" key="4">
    <source>
        <dbReference type="PROSITE" id="PS51898"/>
    </source>
</evidence>
<name>A0A8W8I1J9_MAGGI</name>
<feature type="region of interest" description="Disordered" evidence="3">
    <location>
        <begin position="207"/>
        <end position="250"/>
    </location>
</feature>
<dbReference type="GO" id="GO:0015074">
    <property type="term" value="P:DNA integration"/>
    <property type="evidence" value="ECO:0007669"/>
    <property type="project" value="InterPro"/>
</dbReference>
<sequence length="554" mass="62051">MPPVRLRQSKLSNKQVQRQRTSPARGRGRRRTVQPDEAATSSDTVNVSASIMPTQMIEESQQPPQQAGESFNIPSIIEESDFNLFDISDYQPVQTVTTFDSLGGHIPLKLKQKIWEGKFIDLALLLKSAIELDNEIESKGELQIRDGKMCLVKQKTNSFLSIEKWTTAFIIFSSIMLEKYRTRAQEMLKYMRDIRIAASKSSGLNTAASSVAEPMQQSTAGNNSPNTSHVEKIPTAGTRRRSQAHSTSQPDLECLVTESKRLIQSSLSHNSKLAYSTAHKKYNFFLDLYNLPDILPIPTDTLLKYIAYLSIQKYSAKTVELYVRALSFNHKLKAQHDTTKSFLVSKAIEGLKRSKGKTVDTRGPITRPLLRQLISSLPTVCSSQYEATLFTAAFSLAYFGLLRVGEFTTTNKSPSTHCLKLHNVTVHSHQSNLRLTIPHSKTDQTGKSSTLIISRESEKALCPIQAILNYSNIRPHSAPTAPFFIHADSKPLTRYQFNSVLQKALSTISHQGHFSTHSFRIGRATDMAAQGVPDQIIKTSGRWRSQVFSSYVRL</sequence>
<dbReference type="InterPro" id="IPR010998">
    <property type="entry name" value="Integrase_recombinase_N"/>
</dbReference>
<protein>
    <recommendedName>
        <fullName evidence="4">Tyr recombinase domain-containing protein</fullName>
    </recommendedName>
</protein>
<feature type="domain" description="Tyr recombinase" evidence="4">
    <location>
        <begin position="364"/>
        <end position="554"/>
    </location>
</feature>
<dbReference type="GO" id="GO:0003677">
    <property type="term" value="F:DNA binding"/>
    <property type="evidence" value="ECO:0007669"/>
    <property type="project" value="UniProtKB-KW"/>
</dbReference>
<dbReference type="Gene3D" id="1.10.150.130">
    <property type="match status" value="1"/>
</dbReference>
<keyword evidence="1" id="KW-0238">DNA-binding</keyword>
<feature type="region of interest" description="Disordered" evidence="3">
    <location>
        <begin position="1"/>
        <end position="44"/>
    </location>
</feature>
<accession>A0A8W8I1J9</accession>
<proteinExistence type="predicted"/>
<dbReference type="Proteomes" id="UP000005408">
    <property type="component" value="Unassembled WGS sequence"/>
</dbReference>
<dbReference type="InterPro" id="IPR002104">
    <property type="entry name" value="Integrase_catalytic"/>
</dbReference>
<dbReference type="SUPFAM" id="SSF47823">
    <property type="entry name" value="lambda integrase-like, N-terminal domain"/>
    <property type="match status" value="1"/>
</dbReference>
<feature type="compositionally biased region" description="Polar residues" evidence="3">
    <location>
        <begin position="9"/>
        <end position="22"/>
    </location>
</feature>
<keyword evidence="2" id="KW-0233">DNA recombination</keyword>
<evidence type="ECO:0000313" key="5">
    <source>
        <dbReference type="EnsemblMetazoa" id="G11888.2:cds"/>
    </source>
</evidence>
<evidence type="ECO:0000256" key="3">
    <source>
        <dbReference type="SAM" id="MobiDB-lite"/>
    </source>
</evidence>
<dbReference type="PANTHER" id="PTHR34605:SF3">
    <property type="entry name" value="P CELL-TYPE AGGLUTINATION PROTEIN MAP4-LIKE-RELATED"/>
    <property type="match status" value="1"/>
</dbReference>
<evidence type="ECO:0000313" key="6">
    <source>
        <dbReference type="Proteomes" id="UP000005408"/>
    </source>
</evidence>
<evidence type="ECO:0000256" key="2">
    <source>
        <dbReference type="ARBA" id="ARBA00023172"/>
    </source>
</evidence>
<reference evidence="5" key="1">
    <citation type="submission" date="2022-08" db="UniProtKB">
        <authorList>
            <consortium name="EnsemblMetazoa"/>
        </authorList>
    </citation>
    <scope>IDENTIFICATION</scope>
    <source>
        <strain evidence="5">05x7-T-G4-1.051#20</strain>
    </source>
</reference>
<dbReference type="GO" id="GO:0006310">
    <property type="term" value="P:DNA recombination"/>
    <property type="evidence" value="ECO:0007669"/>
    <property type="project" value="UniProtKB-KW"/>
</dbReference>
<evidence type="ECO:0000256" key="1">
    <source>
        <dbReference type="ARBA" id="ARBA00023125"/>
    </source>
</evidence>
<dbReference type="PROSITE" id="PS51898">
    <property type="entry name" value="TYR_RECOMBINASE"/>
    <property type="match status" value="1"/>
</dbReference>
<keyword evidence="6" id="KW-1185">Reference proteome</keyword>
<dbReference type="Gene3D" id="1.10.443.10">
    <property type="entry name" value="Intergrase catalytic core"/>
    <property type="match status" value="1"/>
</dbReference>
<dbReference type="InterPro" id="IPR013762">
    <property type="entry name" value="Integrase-like_cat_sf"/>
</dbReference>
<dbReference type="Pfam" id="PF00589">
    <property type="entry name" value="Phage_integrase"/>
    <property type="match status" value="1"/>
</dbReference>
<organism evidence="5 6">
    <name type="scientific">Magallana gigas</name>
    <name type="common">Pacific oyster</name>
    <name type="synonym">Crassostrea gigas</name>
    <dbReference type="NCBI Taxonomy" id="29159"/>
    <lineage>
        <taxon>Eukaryota</taxon>
        <taxon>Metazoa</taxon>
        <taxon>Spiralia</taxon>
        <taxon>Lophotrochozoa</taxon>
        <taxon>Mollusca</taxon>
        <taxon>Bivalvia</taxon>
        <taxon>Autobranchia</taxon>
        <taxon>Pteriomorphia</taxon>
        <taxon>Ostreida</taxon>
        <taxon>Ostreoidea</taxon>
        <taxon>Ostreidae</taxon>
        <taxon>Magallana</taxon>
    </lineage>
</organism>